<dbReference type="AlphaFoldDB" id="A0A5N7CMH6"/>
<keyword evidence="4 5" id="KW-0539">Nucleus</keyword>
<feature type="domain" description="Alpha box" evidence="7">
    <location>
        <begin position="84"/>
        <end position="139"/>
    </location>
</feature>
<dbReference type="GO" id="GO:0045895">
    <property type="term" value="P:positive regulation of mating-type specific transcription, DNA-templated"/>
    <property type="evidence" value="ECO:0007669"/>
    <property type="project" value="InterPro"/>
</dbReference>
<accession>A0A5N7CMH6</accession>
<keyword evidence="1 5" id="KW-0805">Transcription regulation</keyword>
<gene>
    <name evidence="8" type="ORF">BDV23DRAFT_194921</name>
</gene>
<dbReference type="PROSITE" id="PS51325">
    <property type="entry name" value="ALPHA_BOX"/>
    <property type="match status" value="1"/>
</dbReference>
<dbReference type="GO" id="GO:0008301">
    <property type="term" value="F:DNA binding, bending"/>
    <property type="evidence" value="ECO:0007669"/>
    <property type="project" value="InterPro"/>
</dbReference>
<dbReference type="Proteomes" id="UP000326877">
    <property type="component" value="Unassembled WGS sequence"/>
</dbReference>
<evidence type="ECO:0000256" key="1">
    <source>
        <dbReference type="ARBA" id="ARBA00023015"/>
    </source>
</evidence>
<keyword evidence="3 5" id="KW-0804">Transcription</keyword>
<evidence type="ECO:0000313" key="8">
    <source>
        <dbReference type="EMBL" id="KAE8395344.1"/>
    </source>
</evidence>
<dbReference type="Pfam" id="PF04769">
    <property type="entry name" value="MATalpha_HMGbox"/>
    <property type="match status" value="1"/>
</dbReference>
<comment type="subcellular location">
    <subcellularLocation>
        <location evidence="5">Nucleus</location>
    </subcellularLocation>
</comment>
<evidence type="ECO:0000256" key="4">
    <source>
        <dbReference type="ARBA" id="ARBA00023242"/>
    </source>
</evidence>
<proteinExistence type="inferred from homology"/>
<keyword evidence="2 5" id="KW-0238">DNA-binding</keyword>
<feature type="region of interest" description="Disordered" evidence="6">
    <location>
        <begin position="63"/>
        <end position="84"/>
    </location>
</feature>
<evidence type="ECO:0000256" key="2">
    <source>
        <dbReference type="ARBA" id="ARBA00023125"/>
    </source>
</evidence>
<sequence>MEATMSPLQRAFNAFLLTMPPEQLEELVKYIQDGRPQEISQPSHENEILQARLEFNTDNNHGAVIPASANTRSSTSRGKRGSEAKRRPLNNFIAFRSYYSIVFPDLTQKAKSGILRFLWQNDPFKAKWAILAKAYSIIRDDHDSNVSLESFLGLNAQFIGIIEPSRYLNVMGWQLDVDDQQQYTMARVKATSSYEADTSTNYSVNDIVKHCYTTGYVSKGNRKSKAICNGSAPVMAFATQPTLVVHKDDSIRVSGNHTIVTDVYKTNSAMEISSPEQIDDTLSPNTSDLSTVADETPLGAMEVVGTCNRPQPFPEPGIISDIDLDNIGLPGWGEENAILTYDASLHTPMMPYDQLYCDPLESYDFSRYLDI</sequence>
<dbReference type="OrthoDB" id="5398665at2759"/>
<organism evidence="8">
    <name type="scientific">Petromyces alliaceus</name>
    <name type="common">Aspergillus alliaceus</name>
    <dbReference type="NCBI Taxonomy" id="209559"/>
    <lineage>
        <taxon>Eukaryota</taxon>
        <taxon>Fungi</taxon>
        <taxon>Dikarya</taxon>
        <taxon>Ascomycota</taxon>
        <taxon>Pezizomycotina</taxon>
        <taxon>Eurotiomycetes</taxon>
        <taxon>Eurotiomycetidae</taxon>
        <taxon>Eurotiales</taxon>
        <taxon>Aspergillaceae</taxon>
        <taxon>Aspergillus</taxon>
        <taxon>Aspergillus subgen. Circumdati</taxon>
    </lineage>
</organism>
<reference evidence="8" key="1">
    <citation type="submission" date="2019-04" db="EMBL/GenBank/DDBJ databases">
        <title>Friends and foes A comparative genomics studyof 23 Aspergillus species from section Flavi.</title>
        <authorList>
            <consortium name="DOE Joint Genome Institute"/>
            <person name="Kjaerbolling I."/>
            <person name="Vesth T."/>
            <person name="Frisvad J.C."/>
            <person name="Nybo J.L."/>
            <person name="Theobald S."/>
            <person name="Kildgaard S."/>
            <person name="Isbrandt T."/>
            <person name="Kuo A."/>
            <person name="Sato A."/>
            <person name="Lyhne E.K."/>
            <person name="Kogle M.E."/>
            <person name="Wiebenga A."/>
            <person name="Kun R.S."/>
            <person name="Lubbers R.J."/>
            <person name="Makela M.R."/>
            <person name="Barry K."/>
            <person name="Chovatia M."/>
            <person name="Clum A."/>
            <person name="Daum C."/>
            <person name="Haridas S."/>
            <person name="He G."/>
            <person name="LaButti K."/>
            <person name="Lipzen A."/>
            <person name="Mondo S."/>
            <person name="Riley R."/>
            <person name="Salamov A."/>
            <person name="Simmons B.A."/>
            <person name="Magnuson J.K."/>
            <person name="Henrissat B."/>
            <person name="Mortensen U.H."/>
            <person name="Larsen T.O."/>
            <person name="Devries R.P."/>
            <person name="Grigoriev I.V."/>
            <person name="Machida M."/>
            <person name="Baker S.E."/>
            <person name="Andersen M.R."/>
        </authorList>
    </citation>
    <scope>NUCLEOTIDE SEQUENCE [LARGE SCALE GENOMIC DNA]</scope>
    <source>
        <strain evidence="8">IBT 14317</strain>
    </source>
</reference>
<protein>
    <submittedName>
        <fullName evidence="8">Mating-type protein MAT alpha 1-domain-containing protein</fullName>
    </submittedName>
</protein>
<evidence type="ECO:0000259" key="7">
    <source>
        <dbReference type="PROSITE" id="PS51325"/>
    </source>
</evidence>
<evidence type="ECO:0000256" key="6">
    <source>
        <dbReference type="SAM" id="MobiDB-lite"/>
    </source>
</evidence>
<evidence type="ECO:0000256" key="5">
    <source>
        <dbReference type="RuleBase" id="RU003516"/>
    </source>
</evidence>
<dbReference type="InterPro" id="IPR006856">
    <property type="entry name" value="MATalpha_HMGbox"/>
</dbReference>
<evidence type="ECO:0000256" key="3">
    <source>
        <dbReference type="ARBA" id="ARBA00023163"/>
    </source>
</evidence>
<name>A0A5N7CMH6_PETAA</name>
<comment type="similarity">
    <text evidence="5">Belongs to the MATALPHA1 family.</text>
</comment>
<dbReference type="EMBL" id="ML735219">
    <property type="protein sequence ID" value="KAE8395344.1"/>
    <property type="molecule type" value="Genomic_DNA"/>
</dbReference>
<dbReference type="GO" id="GO:0005634">
    <property type="term" value="C:nucleus"/>
    <property type="evidence" value="ECO:0007669"/>
    <property type="project" value="UniProtKB-SubCell"/>
</dbReference>